<accession>A0A1E5LJJ9</accession>
<keyword evidence="1" id="KW-1133">Transmembrane helix</keyword>
<dbReference type="AlphaFoldDB" id="A0A1E5LJJ9"/>
<dbReference type="RefSeq" id="WP_069715761.1">
    <property type="nucleotide sequence ID" value="NZ_MJEH01000004.1"/>
</dbReference>
<evidence type="ECO:0000313" key="3">
    <source>
        <dbReference type="Proteomes" id="UP000095209"/>
    </source>
</evidence>
<comment type="caution">
    <text evidence="2">The sequence shown here is derived from an EMBL/GenBank/DDBJ whole genome shotgun (WGS) entry which is preliminary data.</text>
</comment>
<evidence type="ECO:0000313" key="2">
    <source>
        <dbReference type="EMBL" id="OEH94198.1"/>
    </source>
</evidence>
<feature type="transmembrane region" description="Helical" evidence="1">
    <location>
        <begin position="5"/>
        <end position="23"/>
    </location>
</feature>
<organism evidence="2 3">
    <name type="scientific">Bacillus solimangrovi</name>
    <dbReference type="NCBI Taxonomy" id="1305675"/>
    <lineage>
        <taxon>Bacteria</taxon>
        <taxon>Bacillati</taxon>
        <taxon>Bacillota</taxon>
        <taxon>Bacilli</taxon>
        <taxon>Bacillales</taxon>
        <taxon>Bacillaceae</taxon>
        <taxon>Bacillus</taxon>
    </lineage>
</organism>
<gene>
    <name evidence="2" type="ORF">BFG57_09100</name>
</gene>
<dbReference type="EMBL" id="MJEH01000004">
    <property type="protein sequence ID" value="OEH94198.1"/>
    <property type="molecule type" value="Genomic_DNA"/>
</dbReference>
<name>A0A1E5LJJ9_9BACI</name>
<keyword evidence="1" id="KW-0812">Transmembrane</keyword>
<sequence length="185" mass="22330">MKRRYIILLAIGWLGLGVFFYLWTEANDEIKAHKYAQKRMLERIMEDINSHLFLMTKLYESYEDDFTFRELKLFQKAILNDQRAVEHLSMELHFVSQNVFDLSLFLSERYNISIYKFLYETSKSRDLDEELAKQISSTLYIKLNELSEVFSREKDNEMTTEQLYNKWIVIMTETDHDLTLLTDIY</sequence>
<keyword evidence="1" id="KW-0472">Membrane</keyword>
<dbReference type="Proteomes" id="UP000095209">
    <property type="component" value="Unassembled WGS sequence"/>
</dbReference>
<evidence type="ECO:0000256" key="1">
    <source>
        <dbReference type="SAM" id="Phobius"/>
    </source>
</evidence>
<keyword evidence="3" id="KW-1185">Reference proteome</keyword>
<reference evidence="2 3" key="1">
    <citation type="submission" date="2016-08" db="EMBL/GenBank/DDBJ databases">
        <title>Genome of Bacillus solimangrovi GH2-4.</title>
        <authorList>
            <person name="Lim S."/>
            <person name="Kim B.-C."/>
        </authorList>
    </citation>
    <scope>NUCLEOTIDE SEQUENCE [LARGE SCALE GENOMIC DNA]</scope>
    <source>
        <strain evidence="2 3">GH2-4</strain>
    </source>
</reference>
<protein>
    <submittedName>
        <fullName evidence="2">Uncharacterized protein</fullName>
    </submittedName>
</protein>
<proteinExistence type="predicted"/>